<proteinExistence type="predicted"/>
<accession>J9CZQ7</accession>
<protein>
    <submittedName>
        <fullName evidence="1">Uncharacterized protein</fullName>
    </submittedName>
</protein>
<gene>
    <name evidence="1" type="ORF">EVA_06120</name>
</gene>
<comment type="caution">
    <text evidence="1">The sequence shown here is derived from an EMBL/GenBank/DDBJ whole genome shotgun (WGS) entry which is preliminary data.</text>
</comment>
<dbReference type="EMBL" id="AMCI01001367">
    <property type="protein sequence ID" value="EJX05771.1"/>
    <property type="molecule type" value="Genomic_DNA"/>
</dbReference>
<name>J9CZQ7_9ZZZZ</name>
<reference evidence="1" key="1">
    <citation type="journal article" date="2012" name="PLoS ONE">
        <title>Gene sets for utilization of primary and secondary nutrition supplies in the distal gut of endangered iberian lynx.</title>
        <authorList>
            <person name="Alcaide M."/>
            <person name="Messina E."/>
            <person name="Richter M."/>
            <person name="Bargiela R."/>
            <person name="Peplies J."/>
            <person name="Huws S.A."/>
            <person name="Newbold C.J."/>
            <person name="Golyshin P.N."/>
            <person name="Simon M.A."/>
            <person name="Lopez G."/>
            <person name="Yakimov M.M."/>
            <person name="Ferrer M."/>
        </authorList>
    </citation>
    <scope>NUCLEOTIDE SEQUENCE</scope>
</reference>
<organism evidence="1">
    <name type="scientific">gut metagenome</name>
    <dbReference type="NCBI Taxonomy" id="749906"/>
    <lineage>
        <taxon>unclassified sequences</taxon>
        <taxon>metagenomes</taxon>
        <taxon>organismal metagenomes</taxon>
    </lineage>
</organism>
<sequence>MAFKPPLLKLSHKVGIVQNNSLRGIFLSRIRQVSLRGC</sequence>
<evidence type="ECO:0000313" key="1">
    <source>
        <dbReference type="EMBL" id="EJX05771.1"/>
    </source>
</evidence>
<dbReference type="AlphaFoldDB" id="J9CZQ7"/>